<feature type="compositionally biased region" description="Basic and acidic residues" evidence="1">
    <location>
        <begin position="49"/>
        <end position="64"/>
    </location>
</feature>
<evidence type="ECO:0000313" key="2">
    <source>
        <dbReference type="EMBL" id="KAL1401785.1"/>
    </source>
</evidence>
<dbReference type="AlphaFoldDB" id="A0ABD1DPV4"/>
<evidence type="ECO:0000313" key="3">
    <source>
        <dbReference type="Proteomes" id="UP001562425"/>
    </source>
</evidence>
<comment type="caution">
    <text evidence="2">The sequence shown here is derived from an EMBL/GenBank/DDBJ whole genome shotgun (WGS) entry which is preliminary data.</text>
</comment>
<keyword evidence="3" id="KW-1185">Reference proteome</keyword>
<evidence type="ECO:0000256" key="1">
    <source>
        <dbReference type="SAM" id="MobiDB-lite"/>
    </source>
</evidence>
<protein>
    <submittedName>
        <fullName evidence="2">Uncharacterized protein</fullName>
    </submittedName>
</protein>
<proteinExistence type="predicted"/>
<feature type="region of interest" description="Disordered" evidence="1">
    <location>
        <begin position="45"/>
        <end position="73"/>
    </location>
</feature>
<dbReference type="EMBL" id="JBEHCU010004114">
    <property type="protein sequence ID" value="KAL1401785.1"/>
    <property type="molecule type" value="Genomic_DNA"/>
</dbReference>
<dbReference type="Proteomes" id="UP001562425">
    <property type="component" value="Unassembled WGS sequence"/>
</dbReference>
<name>A0ABD1DPV4_CULPP</name>
<reference evidence="2 3" key="1">
    <citation type="submission" date="2024-05" db="EMBL/GenBank/DDBJ databases">
        <title>Culex pipiens pipiens assembly and annotation.</title>
        <authorList>
            <person name="Alout H."/>
            <person name="Durand T."/>
        </authorList>
    </citation>
    <scope>NUCLEOTIDE SEQUENCE [LARGE SCALE GENOMIC DNA]</scope>
    <source>
        <strain evidence="2">HA-2024</strain>
        <tissue evidence="2">Whole body</tissue>
    </source>
</reference>
<organism evidence="2 3">
    <name type="scientific">Culex pipiens pipiens</name>
    <name type="common">Northern house mosquito</name>
    <dbReference type="NCBI Taxonomy" id="38569"/>
    <lineage>
        <taxon>Eukaryota</taxon>
        <taxon>Metazoa</taxon>
        <taxon>Ecdysozoa</taxon>
        <taxon>Arthropoda</taxon>
        <taxon>Hexapoda</taxon>
        <taxon>Insecta</taxon>
        <taxon>Pterygota</taxon>
        <taxon>Neoptera</taxon>
        <taxon>Endopterygota</taxon>
        <taxon>Diptera</taxon>
        <taxon>Nematocera</taxon>
        <taxon>Culicoidea</taxon>
        <taxon>Culicidae</taxon>
        <taxon>Culicinae</taxon>
        <taxon>Culicini</taxon>
        <taxon>Culex</taxon>
        <taxon>Culex</taxon>
    </lineage>
</organism>
<sequence length="73" mass="7964">MSQILFEVTRNAAAIKLEETIDGTTIGDLIKSLKAAKESSNATLTQLLEEEKNAPQKETVPKDAEGDEEDDDD</sequence>
<accession>A0ABD1DPV4</accession>
<gene>
    <name evidence="2" type="ORF">pipiens_019974</name>
</gene>